<reference evidence="3" key="1">
    <citation type="submission" date="2016-11" db="EMBL/GenBank/DDBJ databases">
        <authorList>
            <person name="Varghese N."/>
            <person name="Submissions S."/>
        </authorList>
    </citation>
    <scope>NUCLEOTIDE SEQUENCE [LARGE SCALE GENOMIC DNA]</scope>
    <source>
        <strain evidence="3">DSM 19858</strain>
    </source>
</reference>
<dbReference type="Proteomes" id="UP000184543">
    <property type="component" value="Unassembled WGS sequence"/>
</dbReference>
<evidence type="ECO:0000256" key="1">
    <source>
        <dbReference type="SAM" id="Phobius"/>
    </source>
</evidence>
<feature type="transmembrane region" description="Helical" evidence="1">
    <location>
        <begin position="32"/>
        <end position="49"/>
    </location>
</feature>
<keyword evidence="1" id="KW-1133">Transmembrane helix</keyword>
<feature type="transmembrane region" description="Helical" evidence="1">
    <location>
        <begin position="9"/>
        <end position="26"/>
    </location>
</feature>
<feature type="transmembrane region" description="Helical" evidence="1">
    <location>
        <begin position="54"/>
        <end position="74"/>
    </location>
</feature>
<feature type="transmembrane region" description="Helical" evidence="1">
    <location>
        <begin position="80"/>
        <end position="98"/>
    </location>
</feature>
<dbReference type="Pfam" id="PF20619">
    <property type="entry name" value="DUF6804"/>
    <property type="match status" value="1"/>
</dbReference>
<dbReference type="EMBL" id="FQYU01000014">
    <property type="protein sequence ID" value="SHJ96975.1"/>
    <property type="molecule type" value="Genomic_DNA"/>
</dbReference>
<dbReference type="AlphaFoldDB" id="A0A1M6NMR4"/>
<evidence type="ECO:0000313" key="2">
    <source>
        <dbReference type="EMBL" id="SHJ96975.1"/>
    </source>
</evidence>
<sequence length="126" mass="14919">MRAVFKKDIFSYVALLCVAFLLLSLLNWRSEYYTLLRTVVFIGAVLVALKESKVLFTFFCFALVAYLFNPFIPVYLYRKIIWIPIDLICALLFLLQAFQIRKRPKPYVPYAPKKRKAKSYGRDKKY</sequence>
<dbReference type="RefSeq" id="WP_072995565.1">
    <property type="nucleotide sequence ID" value="NZ_FQYU01000014.1"/>
</dbReference>
<name>A0A1M6NMR4_9FLAO</name>
<keyword evidence="1" id="KW-0472">Membrane</keyword>
<keyword evidence="1" id="KW-0812">Transmembrane</keyword>
<dbReference type="InterPro" id="IPR046548">
    <property type="entry name" value="DUF6804"/>
</dbReference>
<organism evidence="2 3">
    <name type="scientific">Pseudozobellia thermophila</name>
    <dbReference type="NCBI Taxonomy" id="192903"/>
    <lineage>
        <taxon>Bacteria</taxon>
        <taxon>Pseudomonadati</taxon>
        <taxon>Bacteroidota</taxon>
        <taxon>Flavobacteriia</taxon>
        <taxon>Flavobacteriales</taxon>
        <taxon>Flavobacteriaceae</taxon>
        <taxon>Pseudozobellia</taxon>
    </lineage>
</organism>
<evidence type="ECO:0000313" key="3">
    <source>
        <dbReference type="Proteomes" id="UP000184543"/>
    </source>
</evidence>
<protein>
    <submittedName>
        <fullName evidence="2">Uncharacterized protein</fullName>
    </submittedName>
</protein>
<gene>
    <name evidence="2" type="ORF">SAMN04488513_11429</name>
</gene>
<accession>A0A1M6NMR4</accession>
<keyword evidence="3" id="KW-1185">Reference proteome</keyword>
<dbReference type="STRING" id="192903.SAMN04488513_11429"/>
<proteinExistence type="predicted"/>